<reference evidence="4 5" key="1">
    <citation type="submission" date="2019-07" db="EMBL/GenBank/DDBJ databases">
        <title>Genomes of Cafeteria roenbergensis.</title>
        <authorList>
            <person name="Fischer M.G."/>
            <person name="Hackl T."/>
            <person name="Roman M."/>
        </authorList>
    </citation>
    <scope>NUCLEOTIDE SEQUENCE [LARGE SCALE GENOMIC DNA]</scope>
    <source>
        <strain evidence="2 5">Cflag</strain>
        <strain evidence="3 4">E4-10P</strain>
    </source>
</reference>
<dbReference type="InterPro" id="IPR052969">
    <property type="entry name" value="Thr-specific_kinase-like"/>
</dbReference>
<dbReference type="InterPro" id="IPR036465">
    <property type="entry name" value="vWFA_dom_sf"/>
</dbReference>
<accession>A0A5A8CYE9</accession>
<gene>
    <name evidence="3" type="ORF">FNF27_08159</name>
    <name evidence="2" type="ORF">FNF31_05753</name>
</gene>
<dbReference type="PROSITE" id="PS50234">
    <property type="entry name" value="VWFA"/>
    <property type="match status" value="1"/>
</dbReference>
<sequence length="779" mass="83827">MAATEWASAERAVAKCAEELCTVLEECVMPHNRHTRRRPDVKGQFSPQRVVIACMTEWRHRKIYTSKTAGGKRNYAFCLALDASLSMDGVLQCCAVESLVAVVSALGMMGLDSFSVIVFGSRVTLVKSEDQPWDAATVHGLLAALSHRIEDPSAMRGATAAAATAAAPRGESGALGNVYGTADADAVEYGLNLLRESGSSGPKKLWVFTDGYTSCGQRLTEALVDADKEGVEVLGIAVGPDRSFTSTVYQHWVRAAMPTALSPALRALFSREAVRAPMAAQSASLQDSTPLWARMRVRDTCPSDSSIQGILGSMQQAFPDLAAKMDSIRKLKLVRGNAGGVMQVDVAFVLDVTGSMRPWLGAVKEQLRAIMQDIGPKFAEKWPQVPILLRFAVLPYRDIGEETPDPHDFEPIPVLPADDVDGAQAAMDRFCAEAYSRLQAYVKTLSASGGGDEPEDLLGALTTSANTLSWEGRVRLAIVLTDAPCHGSNFHAEDIADSLPDPDAAKSAAKTALRALDKHGIDTMLCHVKRDATRQMEEQLRSIYASLRRPDGSLIDPSRRLLKSLDLFKPGDGGEVRQSMHLVFVLDESYSMNGAPWEALMQAYRAFLDIRKDANQGIGMDRVSVVLFDDTARTVAAALPIEEVPGHFARTGSGTAFSPALRDAEIALRSTPPGYSPLVLFMSDGHGSGGEAEMARIHETYAGKGLQVHSIAFGGAKHEKLRLLAEHAHGAFHAAPDPTSLRMTFTRIAAAAGAADGLVSQFAKYVAENVADKLVSEYM</sequence>
<dbReference type="Pfam" id="PF00092">
    <property type="entry name" value="VWA"/>
    <property type="match status" value="1"/>
</dbReference>
<dbReference type="EMBL" id="VLTM01000077">
    <property type="protein sequence ID" value="KAA0157407.1"/>
    <property type="molecule type" value="Genomic_DNA"/>
</dbReference>
<dbReference type="Proteomes" id="UP000325113">
    <property type="component" value="Unassembled WGS sequence"/>
</dbReference>
<name>A0A5A8CYE9_CAFRO</name>
<dbReference type="PANTHER" id="PTHR47763:SF4">
    <property type="entry name" value="ALPHA-PROTEIN KINASE VWKA"/>
    <property type="match status" value="1"/>
</dbReference>
<organism evidence="2 5">
    <name type="scientific">Cafeteria roenbergensis</name>
    <name type="common">Marine flagellate</name>
    <dbReference type="NCBI Taxonomy" id="33653"/>
    <lineage>
        <taxon>Eukaryota</taxon>
        <taxon>Sar</taxon>
        <taxon>Stramenopiles</taxon>
        <taxon>Bigyra</taxon>
        <taxon>Opalozoa</taxon>
        <taxon>Bicosoecida</taxon>
        <taxon>Cafeteriaceae</taxon>
        <taxon>Cafeteria</taxon>
    </lineage>
</organism>
<comment type="caution">
    <text evidence="2">The sequence shown here is derived from an EMBL/GenBank/DDBJ whole genome shotgun (WGS) entry which is preliminary data.</text>
</comment>
<feature type="domain" description="VWFA" evidence="1">
    <location>
        <begin position="581"/>
        <end position="748"/>
    </location>
</feature>
<dbReference type="AlphaFoldDB" id="A0A5A8CYE9"/>
<evidence type="ECO:0000259" key="1">
    <source>
        <dbReference type="PROSITE" id="PS50234"/>
    </source>
</evidence>
<evidence type="ECO:0000313" key="2">
    <source>
        <dbReference type="EMBL" id="KAA0157407.1"/>
    </source>
</evidence>
<proteinExistence type="predicted"/>
<evidence type="ECO:0000313" key="4">
    <source>
        <dbReference type="Proteomes" id="UP000322899"/>
    </source>
</evidence>
<dbReference type="Proteomes" id="UP000322899">
    <property type="component" value="Unassembled WGS sequence"/>
</dbReference>
<evidence type="ECO:0000313" key="5">
    <source>
        <dbReference type="Proteomes" id="UP000325113"/>
    </source>
</evidence>
<dbReference type="Gene3D" id="3.40.50.410">
    <property type="entry name" value="von Willebrand factor, type A domain"/>
    <property type="match status" value="3"/>
</dbReference>
<protein>
    <recommendedName>
        <fullName evidence="1">VWFA domain-containing protein</fullName>
    </recommendedName>
</protein>
<dbReference type="OrthoDB" id="2343366at2759"/>
<dbReference type="SMART" id="SM00327">
    <property type="entry name" value="VWA"/>
    <property type="match status" value="3"/>
</dbReference>
<dbReference type="InterPro" id="IPR002035">
    <property type="entry name" value="VWF_A"/>
</dbReference>
<evidence type="ECO:0000313" key="3">
    <source>
        <dbReference type="EMBL" id="KAA0161454.1"/>
    </source>
</evidence>
<dbReference type="CDD" id="cd00198">
    <property type="entry name" value="vWFA"/>
    <property type="match status" value="3"/>
</dbReference>
<dbReference type="PANTHER" id="PTHR47763">
    <property type="entry name" value="ALPHA-PROTEIN KINASE VWKA"/>
    <property type="match status" value="1"/>
</dbReference>
<dbReference type="EMBL" id="VLTO01000138">
    <property type="protein sequence ID" value="KAA0161454.1"/>
    <property type="molecule type" value="Genomic_DNA"/>
</dbReference>
<dbReference type="SUPFAM" id="SSF53300">
    <property type="entry name" value="vWA-like"/>
    <property type="match status" value="3"/>
</dbReference>